<dbReference type="InterPro" id="IPR009015">
    <property type="entry name" value="Fucose_isomerase_N/cen_sf"/>
</dbReference>
<gene>
    <name evidence="3" type="ORF">IAC35_08400</name>
</gene>
<keyword evidence="2" id="KW-0119">Carbohydrate metabolism</keyword>
<organism evidence="3 4">
    <name type="scientific">Candidatus Cryptobacteroides merdipullorum</name>
    <dbReference type="NCBI Taxonomy" id="2840771"/>
    <lineage>
        <taxon>Bacteria</taxon>
        <taxon>Pseudomonadati</taxon>
        <taxon>Bacteroidota</taxon>
        <taxon>Bacteroidia</taxon>
        <taxon>Bacteroidales</taxon>
        <taxon>Candidatus Cryptobacteroides</taxon>
    </lineage>
</organism>
<dbReference type="EMBL" id="DVLC01000148">
    <property type="protein sequence ID" value="HIT47854.1"/>
    <property type="molecule type" value="Genomic_DNA"/>
</dbReference>
<comment type="caution">
    <text evidence="3">The sequence shown here is derived from an EMBL/GenBank/DDBJ whole genome shotgun (WGS) entry which is preliminary data.</text>
</comment>
<name>A0A9D1GQ51_9BACT</name>
<reference evidence="3" key="1">
    <citation type="submission" date="2020-10" db="EMBL/GenBank/DDBJ databases">
        <authorList>
            <person name="Gilroy R."/>
        </authorList>
    </citation>
    <scope>NUCLEOTIDE SEQUENCE</scope>
    <source>
        <strain evidence="3">ChiHecec2B26-709</strain>
    </source>
</reference>
<evidence type="ECO:0000256" key="2">
    <source>
        <dbReference type="ARBA" id="ARBA00023277"/>
    </source>
</evidence>
<dbReference type="SUPFAM" id="SSF53743">
    <property type="entry name" value="FucI/AraA N-terminal and middle domains"/>
    <property type="match status" value="1"/>
</dbReference>
<protein>
    <recommendedName>
        <fullName evidence="5">Fucose isomerase</fullName>
    </recommendedName>
</protein>
<dbReference type="GO" id="GO:0005737">
    <property type="term" value="C:cytoplasm"/>
    <property type="evidence" value="ECO:0007669"/>
    <property type="project" value="InterPro"/>
</dbReference>
<sequence length="400" mass="44303">MNLIVFASPLHDADSVLSCRQALFEKLRDMNFRRQYGLPEDGELNIFDANGSDFPSSDAVCFIGTGGTEELFREKLGRLPGEITLLSDGYHNSLAASFEIASYLDQQGRIARMVNIPLEPSDDTDGQEVPRSASRSRFGNIYSSKAREYLRNSTVGLIGGASSWLIASDIKLDYITSEFGTRFVSIDIAELVDEYRKLCGETPADEEEKRLKAAENMEKALRTIVERYGLTALTIKCFDLLDTCRTTACLALARLNDDGVVCGCEGDIPTLWTMMTVYAHCGKVPFMANPSSSDHKLLRVDFAHCTVPTSMTESFTLPTHFESGIGVGIAGILPTGRYSVVKIGGKKLDRLFWAKGTVTANTKIAERCRTQVSFRFDNEEDFDRFFASRLGNHIVLTPEV</sequence>
<proteinExistence type="predicted"/>
<evidence type="ECO:0000313" key="3">
    <source>
        <dbReference type="EMBL" id="HIT47854.1"/>
    </source>
</evidence>
<dbReference type="Proteomes" id="UP000886881">
    <property type="component" value="Unassembled WGS sequence"/>
</dbReference>
<dbReference type="GO" id="GO:0005996">
    <property type="term" value="P:monosaccharide metabolic process"/>
    <property type="evidence" value="ECO:0007669"/>
    <property type="project" value="InterPro"/>
</dbReference>
<dbReference type="AlphaFoldDB" id="A0A9D1GQ51"/>
<evidence type="ECO:0008006" key="5">
    <source>
        <dbReference type="Google" id="ProtNLM"/>
    </source>
</evidence>
<evidence type="ECO:0000313" key="4">
    <source>
        <dbReference type="Proteomes" id="UP000886881"/>
    </source>
</evidence>
<reference evidence="3" key="2">
    <citation type="journal article" date="2021" name="PeerJ">
        <title>Extensive microbial diversity within the chicken gut microbiome revealed by metagenomics and culture.</title>
        <authorList>
            <person name="Gilroy R."/>
            <person name="Ravi A."/>
            <person name="Getino M."/>
            <person name="Pursley I."/>
            <person name="Horton D.L."/>
            <person name="Alikhan N.F."/>
            <person name="Baker D."/>
            <person name="Gharbi K."/>
            <person name="Hall N."/>
            <person name="Watson M."/>
            <person name="Adriaenssens E.M."/>
            <person name="Foster-Nyarko E."/>
            <person name="Jarju S."/>
            <person name="Secka A."/>
            <person name="Antonio M."/>
            <person name="Oren A."/>
            <person name="Chaudhuri R.R."/>
            <person name="La Ragione R."/>
            <person name="Hildebrand F."/>
            <person name="Pallen M.J."/>
        </authorList>
    </citation>
    <scope>NUCLEOTIDE SEQUENCE</scope>
    <source>
        <strain evidence="3">ChiHecec2B26-709</strain>
    </source>
</reference>
<accession>A0A9D1GQ51</accession>
<dbReference type="GO" id="GO:0016861">
    <property type="term" value="F:intramolecular oxidoreductase activity, interconverting aldoses and ketoses"/>
    <property type="evidence" value="ECO:0007669"/>
    <property type="project" value="InterPro"/>
</dbReference>
<dbReference type="PANTHER" id="PTHR36120">
    <property type="entry name" value="FUCOSE ISOMERASE"/>
    <property type="match status" value="1"/>
</dbReference>
<keyword evidence="1" id="KW-0413">Isomerase</keyword>
<dbReference type="PANTHER" id="PTHR36120:SF2">
    <property type="entry name" value="FUCOSE ISOMERASE"/>
    <property type="match status" value="1"/>
</dbReference>
<evidence type="ECO:0000256" key="1">
    <source>
        <dbReference type="ARBA" id="ARBA00023235"/>
    </source>
</evidence>